<sequence>MWLINRKRNKTSSSPGPRRGVLRRWVLSPRQENRAPAPAPECRSADFLLPAPAIPLAVDPETPNRGLKSAPRPKEHRSERPPRPQNDPDMEFVRVQANMALLKLDLENSASKVHAEMLTRGTIGRNPEGKIAPEHLNSGIFHWQHFVKTCGNTNRLAQKPEPFFQYKLKNLGLKELFELDYELHSFANELDVLTQWWETDYREWVIHDMEIQTLERALLLLSAKKKKSQAYLARTGLPLARRKAKEAGLVKAVDEYKLQVAQLQEENRWFEENSKLTSVVVSQFNKLRVGAEAAKSRRKQREVLPVDFTYDWDGIDLPSVDHIPSWWKSESPRWWLTHAIKDIEMRWHELDASLEVCEIEFEQCVTLRNETRCHLELLLARSNMEKENKDRESKQVNELDREVLLLQNLVRAWNQELKLRDGKGIELRKRHKRTTSLLAFAKDNSHHAQLMESDWATMGGIPKDDAFHYVYVYTIISLQAFRSDMLEQLQEALDRKDFPHDAKLWILGRIRSHTEAFTDSQKWVCELPHTDILRYTDIVENAIIRLAEEWDSLYKIVGDAEECLKIAEEFIASPFQPLTMAGDINFDAGELSSPVVGSSRSLGNAQPAHNYQDVLNEIDNRGTSKGGTLGESIHGFFVSPDIASTFQSMSDTLLDGFIQLVNSLISTEYHFTSREIVAFLNHCTTLQELFKLDGKTVSALEDGWELVDEMPIAGPPRNITPLSPLAYEFGRFLARNQDALLKGVGLPINGPHRDVWQDDVVAVLRRHCPYSLRHDSRHGLSDDAILNLLDATRAQGKFFRCSTPGQPILRRIDNGWHIDPASELPQLFAEQNAEKEYFKPLRQLFRSFTFRQAFKDAESNKIPVDNVGSLYEYFEDWLYIHQGTSRTFEQGWESKEDFDGVEYDDEMNFGACFVVVEPQGPWPFVKVWLGSFKLLFHELCCNTWGESGFAATALGDLRPDPATSAPCYQRSPNDQPELPLSPAVPETMTSKSVRSLHESTGMHFSPAGLAAIRDVYVCAIA</sequence>
<feature type="region of interest" description="Disordered" evidence="2">
    <location>
        <begin position="964"/>
        <end position="984"/>
    </location>
</feature>
<evidence type="ECO:0000313" key="3">
    <source>
        <dbReference type="EMBL" id="RDL40016.1"/>
    </source>
</evidence>
<gene>
    <name evidence="3" type="ORF">BP5553_04356</name>
</gene>
<evidence type="ECO:0000256" key="2">
    <source>
        <dbReference type="SAM" id="MobiDB-lite"/>
    </source>
</evidence>
<dbReference type="RefSeq" id="XP_031872672.1">
    <property type="nucleotide sequence ID" value="XM_032012979.1"/>
</dbReference>
<feature type="region of interest" description="Disordered" evidence="2">
    <location>
        <begin position="1"/>
        <end position="90"/>
    </location>
</feature>
<dbReference type="Proteomes" id="UP000254866">
    <property type="component" value="Unassembled WGS sequence"/>
</dbReference>
<protein>
    <submittedName>
        <fullName evidence="3">Uncharacterized protein</fullName>
    </submittedName>
</protein>
<feature type="compositionally biased region" description="Basic residues" evidence="2">
    <location>
        <begin position="1"/>
        <end position="10"/>
    </location>
</feature>
<dbReference type="OrthoDB" id="3520307at2759"/>
<feature type="compositionally biased region" description="Basic and acidic residues" evidence="2">
    <location>
        <begin position="72"/>
        <end position="82"/>
    </location>
</feature>
<proteinExistence type="predicted"/>
<feature type="coiled-coil region" evidence="1">
    <location>
        <begin position="246"/>
        <end position="273"/>
    </location>
</feature>
<dbReference type="EMBL" id="NPIC01000002">
    <property type="protein sequence ID" value="RDL40016.1"/>
    <property type="molecule type" value="Genomic_DNA"/>
</dbReference>
<name>A0A370TWV7_9HELO</name>
<dbReference type="GeneID" id="43597205"/>
<organism evidence="3 4">
    <name type="scientific">Venustampulla echinocandica</name>
    <dbReference type="NCBI Taxonomy" id="2656787"/>
    <lineage>
        <taxon>Eukaryota</taxon>
        <taxon>Fungi</taxon>
        <taxon>Dikarya</taxon>
        <taxon>Ascomycota</taxon>
        <taxon>Pezizomycotina</taxon>
        <taxon>Leotiomycetes</taxon>
        <taxon>Helotiales</taxon>
        <taxon>Pleuroascaceae</taxon>
        <taxon>Venustampulla</taxon>
    </lineage>
</organism>
<accession>A0A370TWV7</accession>
<keyword evidence="1" id="KW-0175">Coiled coil</keyword>
<evidence type="ECO:0000256" key="1">
    <source>
        <dbReference type="SAM" id="Coils"/>
    </source>
</evidence>
<keyword evidence="4" id="KW-1185">Reference proteome</keyword>
<reference evidence="3 4" key="1">
    <citation type="journal article" date="2018" name="IMA Fungus">
        <title>IMA Genome-F 9: Draft genome sequence of Annulohypoxylon stygium, Aspergillus mulundensis, Berkeleyomyces basicola (syn. Thielaviopsis basicola), Ceratocystis smalleyi, two Cercospora beticola strains, Coleophoma cylindrospora, Fusarium fracticaudum, Phialophora cf. hyalina, and Morchella septimelata.</title>
        <authorList>
            <person name="Wingfield B.D."/>
            <person name="Bills G.F."/>
            <person name="Dong Y."/>
            <person name="Huang W."/>
            <person name="Nel W.J."/>
            <person name="Swalarsk-Parry B.S."/>
            <person name="Vaghefi N."/>
            <person name="Wilken P.M."/>
            <person name="An Z."/>
            <person name="de Beer Z.W."/>
            <person name="De Vos L."/>
            <person name="Chen L."/>
            <person name="Duong T.A."/>
            <person name="Gao Y."/>
            <person name="Hammerbacher A."/>
            <person name="Kikkert J.R."/>
            <person name="Li Y."/>
            <person name="Li H."/>
            <person name="Li K."/>
            <person name="Li Q."/>
            <person name="Liu X."/>
            <person name="Ma X."/>
            <person name="Naidoo K."/>
            <person name="Pethybridge S.J."/>
            <person name="Sun J."/>
            <person name="Steenkamp E.T."/>
            <person name="van der Nest M.A."/>
            <person name="van Wyk S."/>
            <person name="Wingfield M.J."/>
            <person name="Xiong C."/>
            <person name="Yue Q."/>
            <person name="Zhang X."/>
        </authorList>
    </citation>
    <scope>NUCLEOTIDE SEQUENCE [LARGE SCALE GENOMIC DNA]</scope>
    <source>
        <strain evidence="3 4">BP 5553</strain>
    </source>
</reference>
<comment type="caution">
    <text evidence="3">The sequence shown here is derived from an EMBL/GenBank/DDBJ whole genome shotgun (WGS) entry which is preliminary data.</text>
</comment>
<dbReference type="AlphaFoldDB" id="A0A370TWV7"/>
<evidence type="ECO:0000313" key="4">
    <source>
        <dbReference type="Proteomes" id="UP000254866"/>
    </source>
</evidence>
<feature type="coiled-coil region" evidence="1">
    <location>
        <begin position="382"/>
        <end position="416"/>
    </location>
</feature>